<name>A0ABZ0PG52_9PROT</name>
<dbReference type="Gene3D" id="3.30.2010.10">
    <property type="entry name" value="Metalloproteases ('zincins'), catalytic domain"/>
    <property type="match status" value="1"/>
</dbReference>
<keyword evidence="2" id="KW-0645">Protease</keyword>
<reference evidence="2 3" key="1">
    <citation type="submission" date="2023-11" db="EMBL/GenBank/DDBJ databases">
        <title>Arctic aerobic anoxygenic photoheterotroph Sediminicoccus rosea KRV36 adapts its photosynthesis to long days of polar summer.</title>
        <authorList>
            <person name="Tomasch J."/>
            <person name="Kopejtka K."/>
            <person name="Bily T."/>
            <person name="Gardiner A.T."/>
            <person name="Gardian Z."/>
            <person name="Shivaramu S."/>
            <person name="Koblizek M."/>
            <person name="Engelhardt F."/>
            <person name="Kaftan D."/>
        </authorList>
    </citation>
    <scope>NUCLEOTIDE SEQUENCE [LARGE SCALE GENOMIC DNA]</scope>
    <source>
        <strain evidence="2 3">R-30</strain>
    </source>
</reference>
<dbReference type="InterPro" id="IPR002725">
    <property type="entry name" value="YgjP-like_metallopeptidase"/>
</dbReference>
<dbReference type="InterPro" id="IPR053136">
    <property type="entry name" value="UTP_pyrophosphatase-like"/>
</dbReference>
<gene>
    <name evidence="2" type="ORF">R9Z33_18850</name>
</gene>
<accession>A0ABZ0PG52</accession>
<evidence type="ECO:0000259" key="1">
    <source>
        <dbReference type="Pfam" id="PF01863"/>
    </source>
</evidence>
<dbReference type="CDD" id="cd07344">
    <property type="entry name" value="M48_yhfN_like"/>
    <property type="match status" value="1"/>
</dbReference>
<evidence type="ECO:0000313" key="2">
    <source>
        <dbReference type="EMBL" id="WPB84145.1"/>
    </source>
</evidence>
<feature type="domain" description="YgjP-like metallopeptidase" evidence="1">
    <location>
        <begin position="36"/>
        <end position="232"/>
    </location>
</feature>
<dbReference type="GO" id="GO:0008237">
    <property type="term" value="F:metallopeptidase activity"/>
    <property type="evidence" value="ECO:0007669"/>
    <property type="project" value="UniProtKB-KW"/>
</dbReference>
<dbReference type="EMBL" id="CP137852">
    <property type="protein sequence ID" value="WPB84145.1"/>
    <property type="molecule type" value="Genomic_DNA"/>
</dbReference>
<protein>
    <submittedName>
        <fullName evidence="2">SprT family zinc-dependent metalloprotease</fullName>
        <ecNumber evidence="2">3.4.-.-</ecNumber>
    </submittedName>
</protein>
<dbReference type="PANTHER" id="PTHR30399:SF1">
    <property type="entry name" value="UTP PYROPHOSPHATASE"/>
    <property type="match status" value="1"/>
</dbReference>
<proteinExistence type="predicted"/>
<dbReference type="Proteomes" id="UP001305521">
    <property type="component" value="Chromosome"/>
</dbReference>
<evidence type="ECO:0000313" key="3">
    <source>
        <dbReference type="Proteomes" id="UP001305521"/>
    </source>
</evidence>
<dbReference type="EC" id="3.4.-.-" evidence="2"/>
<dbReference type="RefSeq" id="WP_318648102.1">
    <property type="nucleotide sequence ID" value="NZ_CP137852.1"/>
</dbReference>
<sequence length="240" mass="26958">MADLPESEIIALRRDPLLPPEPCPVRWRRSPRARRVSLRIDPARGDVVVTLPSRAAKRHGVALLTEHAGWVMQKLGNLAPERAFEAGASVPIGGVEHPIRHEPGRRGGAFLEEGALVVTGEAPFVARRVRDFLRAEALRRIVTAARPHCEALGVVPSAIRLKDTKSRWGSCASNRTLSFSWRLVLAPDWVLDYVVAHEVAHLREMNHSDRFWALVEQRSEHRHAATEWLRRHGPSLQRMG</sequence>
<keyword evidence="2" id="KW-0378">Hydrolase</keyword>
<keyword evidence="3" id="KW-1185">Reference proteome</keyword>
<organism evidence="2 3">
    <name type="scientific">Sediminicoccus rosea</name>
    <dbReference type="NCBI Taxonomy" id="1225128"/>
    <lineage>
        <taxon>Bacteria</taxon>
        <taxon>Pseudomonadati</taxon>
        <taxon>Pseudomonadota</taxon>
        <taxon>Alphaproteobacteria</taxon>
        <taxon>Acetobacterales</taxon>
        <taxon>Roseomonadaceae</taxon>
        <taxon>Sediminicoccus</taxon>
    </lineage>
</organism>
<keyword evidence="2" id="KW-0482">Metalloprotease</keyword>
<dbReference type="PANTHER" id="PTHR30399">
    <property type="entry name" value="UNCHARACTERIZED PROTEIN YGJP"/>
    <property type="match status" value="1"/>
</dbReference>
<dbReference type="Pfam" id="PF01863">
    <property type="entry name" value="YgjP-like"/>
    <property type="match status" value="1"/>
</dbReference>